<dbReference type="EMBL" id="DTFF01000010">
    <property type="protein sequence ID" value="HGI86950.1"/>
    <property type="molecule type" value="Genomic_DNA"/>
</dbReference>
<name>A0A7C4FGH6_9CREN</name>
<protein>
    <submittedName>
        <fullName evidence="1">Uncharacterized protein</fullName>
    </submittedName>
</protein>
<sequence length="123" mass="13590">MLEEEGLVSSEWIESVKSLLKGLGARFEAEESVRIHIGDAVAEVMEREGGFAVSISVEVPKTLALGEVDRYADAYREMLRLIARAGLEPGYELDTSIGYAFLRAVLTVKDLEELLSILKKMLS</sequence>
<reference evidence="1" key="1">
    <citation type="journal article" date="2020" name="mSystems">
        <title>Genome- and Community-Level Interaction Insights into Carbon Utilization and Element Cycling Functions of Hydrothermarchaeota in Hydrothermal Sediment.</title>
        <authorList>
            <person name="Zhou Z."/>
            <person name="Liu Y."/>
            <person name="Xu W."/>
            <person name="Pan J."/>
            <person name="Luo Z.H."/>
            <person name="Li M."/>
        </authorList>
    </citation>
    <scope>NUCLEOTIDE SEQUENCE [LARGE SCALE GENOMIC DNA]</scope>
    <source>
        <strain evidence="1">SpSt-732</strain>
    </source>
</reference>
<dbReference type="AlphaFoldDB" id="A0A7C4FGH6"/>
<organism evidence="1">
    <name type="scientific">Ignisphaera aggregans</name>
    <dbReference type="NCBI Taxonomy" id="334771"/>
    <lineage>
        <taxon>Archaea</taxon>
        <taxon>Thermoproteota</taxon>
        <taxon>Thermoprotei</taxon>
        <taxon>Desulfurococcales</taxon>
        <taxon>Desulfurococcaceae</taxon>
        <taxon>Ignisphaera</taxon>
    </lineage>
</organism>
<proteinExistence type="predicted"/>
<comment type="caution">
    <text evidence="1">The sequence shown here is derived from an EMBL/GenBank/DDBJ whole genome shotgun (WGS) entry which is preliminary data.</text>
</comment>
<evidence type="ECO:0000313" key="1">
    <source>
        <dbReference type="EMBL" id="HGI86950.1"/>
    </source>
</evidence>
<gene>
    <name evidence="1" type="ORF">ENV14_00915</name>
</gene>
<accession>A0A7C4FGH6</accession>